<sequence length="77" mass="8872">MRCHPPSLAQQLFLRDEIPEHLGHPHFINTYKFNGTTRGLRSIYPDFFRKRSIQTILIVLVLKVIGVFVALLILSLA</sequence>
<organism evidence="2">
    <name type="scientific">Lepeophtheirus salmonis</name>
    <name type="common">Salmon louse</name>
    <name type="synonym">Caligus salmonis</name>
    <dbReference type="NCBI Taxonomy" id="72036"/>
    <lineage>
        <taxon>Eukaryota</taxon>
        <taxon>Metazoa</taxon>
        <taxon>Ecdysozoa</taxon>
        <taxon>Arthropoda</taxon>
        <taxon>Crustacea</taxon>
        <taxon>Multicrustacea</taxon>
        <taxon>Hexanauplia</taxon>
        <taxon>Copepoda</taxon>
        <taxon>Siphonostomatoida</taxon>
        <taxon>Caligidae</taxon>
        <taxon>Lepeophtheirus</taxon>
    </lineage>
</organism>
<keyword evidence="1" id="KW-1133">Transmembrane helix</keyword>
<reference evidence="2" key="1">
    <citation type="submission" date="2014-05" db="EMBL/GenBank/DDBJ databases">
        <authorList>
            <person name="Chronopoulou M."/>
        </authorList>
    </citation>
    <scope>NUCLEOTIDE SEQUENCE</scope>
    <source>
        <tissue evidence="2">Whole organism</tissue>
    </source>
</reference>
<keyword evidence="1" id="KW-0812">Transmembrane</keyword>
<dbReference type="EMBL" id="HACA01000003">
    <property type="protein sequence ID" value="CDW17364.1"/>
    <property type="molecule type" value="Transcribed_RNA"/>
</dbReference>
<protein>
    <submittedName>
        <fullName evidence="2">Uncharacterized protein</fullName>
    </submittedName>
</protein>
<evidence type="ECO:0000313" key="2">
    <source>
        <dbReference type="EMBL" id="CDW17364.1"/>
    </source>
</evidence>
<proteinExistence type="predicted"/>
<evidence type="ECO:0000256" key="1">
    <source>
        <dbReference type="SAM" id="Phobius"/>
    </source>
</evidence>
<accession>A0A0K2SV08</accession>
<feature type="transmembrane region" description="Helical" evidence="1">
    <location>
        <begin position="56"/>
        <end position="76"/>
    </location>
</feature>
<name>A0A0K2SV08_LEPSM</name>
<keyword evidence="1" id="KW-0472">Membrane</keyword>
<dbReference type="AlphaFoldDB" id="A0A0K2SV08"/>